<organism evidence="1 2">
    <name type="scientific">Drosophila ananassae</name>
    <name type="common">Fruit fly</name>
    <dbReference type="NCBI Taxonomy" id="7217"/>
    <lineage>
        <taxon>Eukaryota</taxon>
        <taxon>Metazoa</taxon>
        <taxon>Ecdysozoa</taxon>
        <taxon>Arthropoda</taxon>
        <taxon>Hexapoda</taxon>
        <taxon>Insecta</taxon>
        <taxon>Pterygota</taxon>
        <taxon>Neoptera</taxon>
        <taxon>Endopterygota</taxon>
        <taxon>Diptera</taxon>
        <taxon>Brachycera</taxon>
        <taxon>Muscomorpha</taxon>
        <taxon>Ephydroidea</taxon>
        <taxon>Drosophilidae</taxon>
        <taxon>Drosophila</taxon>
        <taxon>Sophophora</taxon>
    </lineage>
</organism>
<dbReference type="InParanoid" id="A0A0P8XYN9"/>
<reference evidence="1 2" key="1">
    <citation type="journal article" date="2007" name="Nature">
        <title>Evolution of genes and genomes on the Drosophila phylogeny.</title>
        <authorList>
            <consortium name="Drosophila 12 Genomes Consortium"/>
            <person name="Clark A.G."/>
            <person name="Eisen M.B."/>
            <person name="Smith D.R."/>
            <person name="Bergman C.M."/>
            <person name="Oliver B."/>
            <person name="Markow T.A."/>
            <person name="Kaufman T.C."/>
            <person name="Kellis M."/>
            <person name="Gelbart W."/>
            <person name="Iyer V.N."/>
            <person name="Pollard D.A."/>
            <person name="Sackton T.B."/>
            <person name="Larracuente A.M."/>
            <person name="Singh N.D."/>
            <person name="Abad J.P."/>
            <person name="Abt D.N."/>
            <person name="Adryan B."/>
            <person name="Aguade M."/>
            <person name="Akashi H."/>
            <person name="Anderson W.W."/>
            <person name="Aquadro C.F."/>
            <person name="Ardell D.H."/>
            <person name="Arguello R."/>
            <person name="Artieri C.G."/>
            <person name="Barbash D.A."/>
            <person name="Barker D."/>
            <person name="Barsanti P."/>
            <person name="Batterham P."/>
            <person name="Batzoglou S."/>
            <person name="Begun D."/>
            <person name="Bhutkar A."/>
            <person name="Blanco E."/>
            <person name="Bosak S.A."/>
            <person name="Bradley R.K."/>
            <person name="Brand A.D."/>
            <person name="Brent M.R."/>
            <person name="Brooks A.N."/>
            <person name="Brown R.H."/>
            <person name="Butlin R.K."/>
            <person name="Caggese C."/>
            <person name="Calvi B.R."/>
            <person name="Bernardo de Carvalho A."/>
            <person name="Caspi A."/>
            <person name="Castrezana S."/>
            <person name="Celniker S.E."/>
            <person name="Chang J.L."/>
            <person name="Chapple C."/>
            <person name="Chatterji S."/>
            <person name="Chinwalla A."/>
            <person name="Civetta A."/>
            <person name="Clifton S.W."/>
            <person name="Comeron J.M."/>
            <person name="Costello J.C."/>
            <person name="Coyne J.A."/>
            <person name="Daub J."/>
            <person name="David R.G."/>
            <person name="Delcher A.L."/>
            <person name="Delehaunty K."/>
            <person name="Do C.B."/>
            <person name="Ebling H."/>
            <person name="Edwards K."/>
            <person name="Eickbush T."/>
            <person name="Evans J.D."/>
            <person name="Filipski A."/>
            <person name="Findeiss S."/>
            <person name="Freyhult E."/>
            <person name="Fulton L."/>
            <person name="Fulton R."/>
            <person name="Garcia A.C."/>
            <person name="Gardiner A."/>
            <person name="Garfield D.A."/>
            <person name="Garvin B.E."/>
            <person name="Gibson G."/>
            <person name="Gilbert D."/>
            <person name="Gnerre S."/>
            <person name="Godfrey J."/>
            <person name="Good R."/>
            <person name="Gotea V."/>
            <person name="Gravely B."/>
            <person name="Greenberg A.J."/>
            <person name="Griffiths-Jones S."/>
            <person name="Gross S."/>
            <person name="Guigo R."/>
            <person name="Gustafson E.A."/>
            <person name="Haerty W."/>
            <person name="Hahn M.W."/>
            <person name="Halligan D.L."/>
            <person name="Halpern A.L."/>
            <person name="Halter G.M."/>
            <person name="Han M.V."/>
            <person name="Heger A."/>
            <person name="Hillier L."/>
            <person name="Hinrichs A.S."/>
            <person name="Holmes I."/>
            <person name="Hoskins R.A."/>
            <person name="Hubisz M.J."/>
            <person name="Hultmark D."/>
            <person name="Huntley M.A."/>
            <person name="Jaffe D.B."/>
            <person name="Jagadeeshan S."/>
            <person name="Jeck W.R."/>
            <person name="Johnson J."/>
            <person name="Jones C.D."/>
            <person name="Jordan W.C."/>
            <person name="Karpen G.H."/>
            <person name="Kataoka E."/>
            <person name="Keightley P.D."/>
            <person name="Kheradpour P."/>
            <person name="Kirkness E.F."/>
            <person name="Koerich L.B."/>
            <person name="Kristiansen K."/>
            <person name="Kudrna D."/>
            <person name="Kulathinal R.J."/>
            <person name="Kumar S."/>
            <person name="Kwok R."/>
            <person name="Lander E."/>
            <person name="Langley C.H."/>
            <person name="Lapoint R."/>
            <person name="Lazzaro B.P."/>
            <person name="Lee S.J."/>
            <person name="Levesque L."/>
            <person name="Li R."/>
            <person name="Lin C.F."/>
            <person name="Lin M.F."/>
            <person name="Lindblad-Toh K."/>
            <person name="Llopart A."/>
            <person name="Long M."/>
            <person name="Low L."/>
            <person name="Lozovsky E."/>
            <person name="Lu J."/>
            <person name="Luo M."/>
            <person name="Machado C.A."/>
            <person name="Makalowski W."/>
            <person name="Marzo M."/>
            <person name="Matsuda M."/>
            <person name="Matzkin L."/>
            <person name="McAllister B."/>
            <person name="McBride C.S."/>
            <person name="McKernan B."/>
            <person name="McKernan K."/>
            <person name="Mendez-Lago M."/>
            <person name="Minx P."/>
            <person name="Mollenhauer M.U."/>
            <person name="Montooth K."/>
            <person name="Mount S.M."/>
            <person name="Mu X."/>
            <person name="Myers E."/>
            <person name="Negre B."/>
            <person name="Newfeld S."/>
            <person name="Nielsen R."/>
            <person name="Noor M.A."/>
            <person name="O'Grady P."/>
            <person name="Pachter L."/>
            <person name="Papaceit M."/>
            <person name="Parisi M.J."/>
            <person name="Parisi M."/>
            <person name="Parts L."/>
            <person name="Pedersen J.S."/>
            <person name="Pesole G."/>
            <person name="Phillippy A.M."/>
            <person name="Ponting C.P."/>
            <person name="Pop M."/>
            <person name="Porcelli D."/>
            <person name="Powell J.R."/>
            <person name="Prohaska S."/>
            <person name="Pruitt K."/>
            <person name="Puig M."/>
            <person name="Quesneville H."/>
            <person name="Ram K.R."/>
            <person name="Rand D."/>
            <person name="Rasmussen M.D."/>
            <person name="Reed L.K."/>
            <person name="Reenan R."/>
            <person name="Reily A."/>
            <person name="Remington K.A."/>
            <person name="Rieger T.T."/>
            <person name="Ritchie M.G."/>
            <person name="Robin C."/>
            <person name="Rogers Y.H."/>
            <person name="Rohde C."/>
            <person name="Rozas J."/>
            <person name="Rubenfield M.J."/>
            <person name="Ruiz A."/>
            <person name="Russo S."/>
            <person name="Salzberg S.L."/>
            <person name="Sanchez-Gracia A."/>
            <person name="Saranga D.J."/>
            <person name="Sato H."/>
            <person name="Schaeffer S.W."/>
            <person name="Schatz M.C."/>
            <person name="Schlenke T."/>
            <person name="Schwartz R."/>
            <person name="Segarra C."/>
            <person name="Singh R.S."/>
            <person name="Sirot L."/>
            <person name="Sirota M."/>
            <person name="Sisneros N.B."/>
            <person name="Smith C.D."/>
            <person name="Smith T.F."/>
            <person name="Spieth J."/>
            <person name="Stage D.E."/>
            <person name="Stark A."/>
            <person name="Stephan W."/>
            <person name="Strausberg R.L."/>
            <person name="Strempel S."/>
            <person name="Sturgill D."/>
            <person name="Sutton G."/>
            <person name="Sutton G.G."/>
            <person name="Tao W."/>
            <person name="Teichmann S."/>
            <person name="Tobari Y.N."/>
            <person name="Tomimura Y."/>
            <person name="Tsolas J.M."/>
            <person name="Valente V.L."/>
            <person name="Venter E."/>
            <person name="Venter J.C."/>
            <person name="Vicario S."/>
            <person name="Vieira F.G."/>
            <person name="Vilella A.J."/>
            <person name="Villasante A."/>
            <person name="Walenz B."/>
            <person name="Wang J."/>
            <person name="Wasserman M."/>
            <person name="Watts T."/>
            <person name="Wilson D."/>
            <person name="Wilson R.K."/>
            <person name="Wing R.A."/>
            <person name="Wolfner M.F."/>
            <person name="Wong A."/>
            <person name="Wong G.K."/>
            <person name="Wu C.I."/>
            <person name="Wu G."/>
            <person name="Yamamoto D."/>
            <person name="Yang H.P."/>
            <person name="Yang S.P."/>
            <person name="Yorke J.A."/>
            <person name="Yoshida K."/>
            <person name="Zdobnov E."/>
            <person name="Zhang P."/>
            <person name="Zhang Y."/>
            <person name="Zimin A.V."/>
            <person name="Baldwin J."/>
            <person name="Abdouelleil A."/>
            <person name="Abdulkadir J."/>
            <person name="Abebe A."/>
            <person name="Abera B."/>
            <person name="Abreu J."/>
            <person name="Acer S.C."/>
            <person name="Aftuck L."/>
            <person name="Alexander A."/>
            <person name="An P."/>
            <person name="Anderson E."/>
            <person name="Anderson S."/>
            <person name="Arachi H."/>
            <person name="Azer M."/>
            <person name="Bachantsang P."/>
            <person name="Barry A."/>
            <person name="Bayul T."/>
            <person name="Berlin A."/>
            <person name="Bessette D."/>
            <person name="Bloom T."/>
            <person name="Blye J."/>
            <person name="Boguslavskiy L."/>
            <person name="Bonnet C."/>
            <person name="Boukhgalter B."/>
            <person name="Bourzgui I."/>
            <person name="Brown A."/>
            <person name="Cahill P."/>
            <person name="Channer S."/>
            <person name="Cheshatsang Y."/>
            <person name="Chuda L."/>
            <person name="Citroen M."/>
            <person name="Collymore A."/>
            <person name="Cooke P."/>
            <person name="Costello M."/>
            <person name="D'Aco K."/>
            <person name="Daza R."/>
            <person name="De Haan G."/>
            <person name="DeGray S."/>
            <person name="DeMaso C."/>
            <person name="Dhargay N."/>
            <person name="Dooley K."/>
            <person name="Dooley E."/>
            <person name="Doricent M."/>
            <person name="Dorje P."/>
            <person name="Dorjee K."/>
            <person name="Dupes A."/>
            <person name="Elong R."/>
            <person name="Falk J."/>
            <person name="Farina A."/>
            <person name="Faro S."/>
            <person name="Ferguson D."/>
            <person name="Fisher S."/>
            <person name="Foley C.D."/>
            <person name="Franke A."/>
            <person name="Friedrich D."/>
            <person name="Gadbois L."/>
            <person name="Gearin G."/>
            <person name="Gearin C.R."/>
            <person name="Giannoukos G."/>
            <person name="Goode T."/>
            <person name="Graham J."/>
            <person name="Grandbois E."/>
            <person name="Grewal S."/>
            <person name="Gyaltsen K."/>
            <person name="Hafez N."/>
            <person name="Hagos B."/>
            <person name="Hall J."/>
            <person name="Henson C."/>
            <person name="Hollinger A."/>
            <person name="Honan T."/>
            <person name="Huard M.D."/>
            <person name="Hughes L."/>
            <person name="Hurhula B."/>
            <person name="Husby M.E."/>
            <person name="Kamat A."/>
            <person name="Kanga B."/>
            <person name="Kashin S."/>
            <person name="Khazanovich D."/>
            <person name="Kisner P."/>
            <person name="Lance K."/>
            <person name="Lara M."/>
            <person name="Lee W."/>
            <person name="Lennon N."/>
            <person name="Letendre F."/>
            <person name="LeVine R."/>
            <person name="Lipovsky A."/>
            <person name="Liu X."/>
            <person name="Liu J."/>
            <person name="Liu S."/>
            <person name="Lokyitsang T."/>
            <person name="Lokyitsang Y."/>
            <person name="Lubonja R."/>
            <person name="Lui A."/>
            <person name="MacDonald P."/>
            <person name="Magnisalis V."/>
            <person name="Maru K."/>
            <person name="Matthews C."/>
            <person name="McCusker W."/>
            <person name="McDonough S."/>
            <person name="Mehta T."/>
            <person name="Meldrim J."/>
            <person name="Meneus L."/>
            <person name="Mihai O."/>
            <person name="Mihalev A."/>
            <person name="Mihova T."/>
            <person name="Mittelman R."/>
            <person name="Mlenga V."/>
            <person name="Montmayeur A."/>
            <person name="Mulrain L."/>
            <person name="Navidi A."/>
            <person name="Naylor J."/>
            <person name="Negash T."/>
            <person name="Nguyen T."/>
            <person name="Nguyen N."/>
            <person name="Nicol R."/>
            <person name="Norbu C."/>
            <person name="Norbu N."/>
            <person name="Novod N."/>
            <person name="O'Neill B."/>
            <person name="Osman S."/>
            <person name="Markiewicz E."/>
            <person name="Oyono O.L."/>
            <person name="Patti C."/>
            <person name="Phunkhang P."/>
            <person name="Pierre F."/>
            <person name="Priest M."/>
            <person name="Raghuraman S."/>
            <person name="Rege F."/>
            <person name="Reyes R."/>
            <person name="Rise C."/>
            <person name="Rogov P."/>
            <person name="Ross K."/>
            <person name="Ryan E."/>
            <person name="Settipalli S."/>
            <person name="Shea T."/>
            <person name="Sherpa N."/>
            <person name="Shi L."/>
            <person name="Shih D."/>
            <person name="Sparrow T."/>
            <person name="Spaulding J."/>
            <person name="Stalker J."/>
            <person name="Stange-Thomann N."/>
            <person name="Stavropoulos S."/>
            <person name="Stone C."/>
            <person name="Strader C."/>
            <person name="Tesfaye S."/>
            <person name="Thomson T."/>
            <person name="Thoulutsang Y."/>
            <person name="Thoulutsang D."/>
            <person name="Topham K."/>
            <person name="Topping I."/>
            <person name="Tsamla T."/>
            <person name="Vassiliev H."/>
            <person name="Vo A."/>
            <person name="Wangchuk T."/>
            <person name="Wangdi T."/>
            <person name="Weiand M."/>
            <person name="Wilkinson J."/>
            <person name="Wilson A."/>
            <person name="Yadav S."/>
            <person name="Young G."/>
            <person name="Yu Q."/>
            <person name="Zembek L."/>
            <person name="Zhong D."/>
            <person name="Zimmer A."/>
            <person name="Zwirko Z."/>
            <person name="Jaffe D.B."/>
            <person name="Alvarez P."/>
            <person name="Brockman W."/>
            <person name="Butler J."/>
            <person name="Chin C."/>
            <person name="Gnerre S."/>
            <person name="Grabherr M."/>
            <person name="Kleber M."/>
            <person name="Mauceli E."/>
            <person name="MacCallum I."/>
        </authorList>
    </citation>
    <scope>NUCLEOTIDE SEQUENCE [LARGE SCALE GENOMIC DNA]</scope>
    <source>
        <strain evidence="2">Tucson 14024-0371.13</strain>
    </source>
</reference>
<protein>
    <submittedName>
        <fullName evidence="1">Uncharacterized protein</fullName>
    </submittedName>
</protein>
<gene>
    <name evidence="1" type="primary">Dana\GF26597</name>
    <name evidence="1" type="ORF">GF26597</name>
</gene>
<dbReference type="Proteomes" id="UP000007801">
    <property type="component" value="Unassembled WGS sequence"/>
</dbReference>
<proteinExistence type="predicted"/>
<dbReference type="EMBL" id="CH902617">
    <property type="protein sequence ID" value="KPU79931.1"/>
    <property type="molecule type" value="Genomic_DNA"/>
</dbReference>
<sequence>MKGPPSAGPIIAEGLEDLGVCGTARSLSLNLKKSQTLFFCIFISRLLHHHHGVIPSSSVEYQLSN</sequence>
<accession>A0A0P8XYN9</accession>
<keyword evidence="2" id="KW-1185">Reference proteome</keyword>
<evidence type="ECO:0000313" key="1">
    <source>
        <dbReference type="EMBL" id="KPU79931.1"/>
    </source>
</evidence>
<dbReference type="AlphaFoldDB" id="A0A0P8XYN9"/>
<evidence type="ECO:0000313" key="2">
    <source>
        <dbReference type="Proteomes" id="UP000007801"/>
    </source>
</evidence>
<name>A0A0P8XYN9_DROAN</name>